<keyword evidence="8" id="KW-1185">Reference proteome</keyword>
<dbReference type="GO" id="GO:0016491">
    <property type="term" value="F:oxidoreductase activity"/>
    <property type="evidence" value="ECO:0007669"/>
    <property type="project" value="UniProtKB-KW"/>
</dbReference>
<dbReference type="Proteomes" id="UP000179467">
    <property type="component" value="Unassembled WGS sequence"/>
</dbReference>
<reference evidence="7 8" key="1">
    <citation type="submission" date="2016-09" db="EMBL/GenBank/DDBJ databases">
        <title>Metabolic pathway, cell adaptation mechanisms and a novel monoxygenase revealed through proteogenomic-transcription analysis of a Sphingomonas haloaromaticamans strain degrading the fungicide ortho-phenylphenol.</title>
        <authorList>
            <person name="Perruchon C."/>
            <person name="Papadopoulou E.S."/>
            <person name="Rousidou C."/>
            <person name="Vasileiadis S."/>
            <person name="Tanou G."/>
            <person name="Amoutzias G."/>
            <person name="Molassiotis A."/>
            <person name="Karpouzas D.G."/>
        </authorList>
    </citation>
    <scope>NUCLEOTIDE SEQUENCE [LARGE SCALE GENOMIC DNA]</scope>
    <source>
        <strain evidence="7 8">P3</strain>
    </source>
</reference>
<evidence type="ECO:0000256" key="3">
    <source>
        <dbReference type="ARBA" id="ARBA00037882"/>
    </source>
</evidence>
<dbReference type="InterPro" id="IPR034660">
    <property type="entry name" value="DinB/YfiT-like"/>
</dbReference>
<dbReference type="Pfam" id="PF12867">
    <property type="entry name" value="DinB_2"/>
    <property type="match status" value="1"/>
</dbReference>
<dbReference type="InterPro" id="IPR042095">
    <property type="entry name" value="SUMF_sf"/>
</dbReference>
<dbReference type="InterPro" id="IPR017806">
    <property type="entry name" value="EgtB"/>
</dbReference>
<feature type="domain" description="Sulfatase-modifying factor enzyme-like" evidence="5">
    <location>
        <begin position="188"/>
        <end position="324"/>
    </location>
</feature>
<dbReference type="OrthoDB" id="9768004at2"/>
<organism evidence="7 8">
    <name type="scientific">Edaphosphingomonas haloaromaticamans</name>
    <dbReference type="NCBI Taxonomy" id="653954"/>
    <lineage>
        <taxon>Bacteria</taxon>
        <taxon>Pseudomonadati</taxon>
        <taxon>Pseudomonadota</taxon>
        <taxon>Alphaproteobacteria</taxon>
        <taxon>Sphingomonadales</taxon>
        <taxon>Rhizorhabdaceae</taxon>
        <taxon>Edaphosphingomonas</taxon>
    </lineage>
</organism>
<dbReference type="InterPro" id="IPR051043">
    <property type="entry name" value="Sulfatase_Mod_Factor_Kinase"/>
</dbReference>
<dbReference type="EMBL" id="MIPT01000001">
    <property type="protein sequence ID" value="OHT22093.1"/>
    <property type="molecule type" value="Genomic_DNA"/>
</dbReference>
<evidence type="ECO:0000256" key="2">
    <source>
        <dbReference type="ARBA" id="ARBA00023004"/>
    </source>
</evidence>
<evidence type="ECO:0000313" key="8">
    <source>
        <dbReference type="Proteomes" id="UP000179467"/>
    </source>
</evidence>
<protein>
    <submittedName>
        <fullName evidence="7">Iron(II)-dependent oxidoreductase EgtB</fullName>
        <ecNumber evidence="7">1.8.-.-</ecNumber>
    </submittedName>
</protein>
<name>A0A1S1HLH8_9SPHN</name>
<dbReference type="InterPro" id="IPR005532">
    <property type="entry name" value="SUMF_dom"/>
</dbReference>
<comment type="caution">
    <text evidence="7">The sequence shown here is derived from an EMBL/GenBank/DDBJ whole genome shotgun (WGS) entry which is preliminary data.</text>
</comment>
<feature type="domain" description="DinB-like" evidence="6">
    <location>
        <begin position="19"/>
        <end position="141"/>
    </location>
</feature>
<dbReference type="EC" id="1.8.-.-" evidence="7"/>
<dbReference type="Gene3D" id="3.90.1580.10">
    <property type="entry name" value="paralog of FGE (formylglycine-generating enzyme)"/>
    <property type="match status" value="1"/>
</dbReference>
<dbReference type="AlphaFoldDB" id="A0A1S1HLH8"/>
<evidence type="ECO:0000256" key="4">
    <source>
        <dbReference type="SAM" id="MobiDB-lite"/>
    </source>
</evidence>
<dbReference type="PANTHER" id="PTHR23150">
    <property type="entry name" value="SULFATASE MODIFYING FACTOR 1, 2"/>
    <property type="match status" value="1"/>
</dbReference>
<dbReference type="NCBIfam" id="TIGR03440">
    <property type="entry name" value="egtB_TIGR03440"/>
    <property type="match status" value="1"/>
</dbReference>
<dbReference type="RefSeq" id="WP_070936200.1">
    <property type="nucleotide sequence ID" value="NZ_MIPT01000001.1"/>
</dbReference>
<evidence type="ECO:0000259" key="6">
    <source>
        <dbReference type="Pfam" id="PF12867"/>
    </source>
</evidence>
<dbReference type="GO" id="GO:0052699">
    <property type="term" value="P:ergothioneine biosynthetic process"/>
    <property type="evidence" value="ECO:0007669"/>
    <property type="project" value="InterPro"/>
</dbReference>
<dbReference type="SUPFAM" id="SSF56436">
    <property type="entry name" value="C-type lectin-like"/>
    <property type="match status" value="1"/>
</dbReference>
<evidence type="ECO:0000313" key="7">
    <source>
        <dbReference type="EMBL" id="OHT22093.1"/>
    </source>
</evidence>
<proteinExistence type="predicted"/>
<gene>
    <name evidence="7" type="primary">egtB</name>
    <name evidence="7" type="ORF">BHE75_04115</name>
</gene>
<sequence length="427" mass="47292">MLSDAARQTQPQDDIATRFRAVRGLSLALAAPLSDADATAQSMPEASPAKWHLAHTSWFFETFVLRDGGTGYRPRDPRWAHLFNSYYEAEGARHPRERRGMLTRPRLGEVIAWREAVDEAVIAALPGLDAAMRDRVMLGIQHEQQHQELLLTDILNLFAANPLCPAMWEARRDPPSPAPDPIRWIEGRHGIVEIGADARNGFAFDCEGPPHPVMLTPHALADRPVTNGEWQAFMADGGYDRPEHWLADGWAWVRSQGISAPLYWRRAEDGVGWASFALDGLHPVRPAAPVTHISYYEADAYARWAGARLPTEAEWESVAAAIDPNSGNQLDEAGPVRPRTAGAGGPGLRQMFGDGWEWTASAYLPYPGFRPAPGAVGEYNGKFMSGQCVLKGASCATPRGHARASYRNFFYPHQRWQFTALRLAKDI</sequence>
<dbReference type="Pfam" id="PF03781">
    <property type="entry name" value="FGE-sulfatase"/>
    <property type="match status" value="2"/>
</dbReference>
<evidence type="ECO:0000256" key="1">
    <source>
        <dbReference type="ARBA" id="ARBA00023002"/>
    </source>
</evidence>
<comment type="pathway">
    <text evidence="3">Amino-acid biosynthesis; ergothioneine biosynthesis.</text>
</comment>
<dbReference type="PANTHER" id="PTHR23150:SF36">
    <property type="entry name" value="HERCYNINE OXYGENASE"/>
    <property type="match status" value="1"/>
</dbReference>
<dbReference type="SUPFAM" id="SSF109854">
    <property type="entry name" value="DinB/YfiT-like putative metalloenzymes"/>
    <property type="match status" value="1"/>
</dbReference>
<dbReference type="InterPro" id="IPR016187">
    <property type="entry name" value="CTDL_fold"/>
</dbReference>
<feature type="domain" description="Sulfatase-modifying factor enzyme-like" evidence="5">
    <location>
        <begin position="344"/>
        <end position="424"/>
    </location>
</feature>
<evidence type="ECO:0000259" key="5">
    <source>
        <dbReference type="Pfam" id="PF03781"/>
    </source>
</evidence>
<keyword evidence="1 7" id="KW-0560">Oxidoreductase</keyword>
<accession>A0A1S1HLH8</accession>
<feature type="region of interest" description="Disordered" evidence="4">
    <location>
        <begin position="324"/>
        <end position="344"/>
    </location>
</feature>
<dbReference type="InterPro" id="IPR024775">
    <property type="entry name" value="DinB-like"/>
</dbReference>
<keyword evidence="2" id="KW-0408">Iron</keyword>